<feature type="transmembrane region" description="Helical" evidence="9">
    <location>
        <begin position="429"/>
        <end position="449"/>
    </location>
</feature>
<keyword evidence="12" id="KW-1185">Reference proteome</keyword>
<evidence type="ECO:0000256" key="5">
    <source>
        <dbReference type="ARBA" id="ARBA00022741"/>
    </source>
</evidence>
<keyword evidence="7 9" id="KW-1133">Transmembrane helix</keyword>
<feature type="transmembrane region" description="Helical" evidence="9">
    <location>
        <begin position="540"/>
        <end position="565"/>
    </location>
</feature>
<evidence type="ECO:0000256" key="6">
    <source>
        <dbReference type="ARBA" id="ARBA00022840"/>
    </source>
</evidence>
<dbReference type="SUPFAM" id="SSF52540">
    <property type="entry name" value="P-loop containing nucleoside triphosphate hydrolases"/>
    <property type="match status" value="1"/>
</dbReference>
<sequence>MLVSQPRSGLSLSFHDVSYYTRTYKYGIFLKGRTKILNNLTGIFKPGLNVIVGPTGCGKTTFLDVLAGRTDPSLTTGHVFVDGNERPSNFKRAQRRALIYRHIRLLQENFAMESLTVRENLYFSAALRLPTSVSRKERDARVAALIKKLGLSAVADVKVGSELIRGISGGERKRTNIGIELITDPCVIFLDEPTTGLDTYTASKLIKLLKRLTVEGRTIIASIHQPNWSIYKLFDSITLFCNGRAIYHGPAGDSPLKYFCDLGYKISTHENPADFFMDLLHQELPFEAKSRLGLPLEGEPEETNDVEFTEGADLISRLAISLTRIHHLQQLFVASTEWSSSSTINTTLSPSGDQDIHSIPRIDLSSLSDDAFVFYANSRKSPSELSERREFDLEKGIFNNLDPIPSYRQFAVLASRGFLNTIRNPRVTAVPFVGVAVFTMILGTVYFRLGSSSESGLQDRTGLFFFLCLELAYFNGNAVDIFIRDRSQFRHERACGFYRTSVYFLAKLLCEVIPIKLGPILFFFPILYAMTGLRRSFAAMFFFEITCLCMGTAAAGITMFSIILVDHVSLGYAIAGIILSFMMSFGGFLLNVVSAWWLGWCRYLSIFWYTYSSLSINEIQGATYCPTSININPKFLTSPFSHGNLSRTTCVNGNDFLISKGIVFEPTWQIWINPLALAVFSCAIYFLCYVRLRLTKLY</sequence>
<dbReference type="FunFam" id="3.40.50.300:FF:000622">
    <property type="entry name" value="ATP-binding cassette sub-family G member 2"/>
    <property type="match status" value="1"/>
</dbReference>
<gene>
    <name evidence="11" type="ORF">HNAJ_LOCUS7484</name>
</gene>
<evidence type="ECO:0000256" key="3">
    <source>
        <dbReference type="ARBA" id="ARBA00022448"/>
    </source>
</evidence>
<keyword evidence="6" id="KW-0067">ATP-binding</keyword>
<dbReference type="InterPro" id="IPR013525">
    <property type="entry name" value="ABC2_TM"/>
</dbReference>
<dbReference type="GO" id="GO:0016887">
    <property type="term" value="F:ATP hydrolysis activity"/>
    <property type="evidence" value="ECO:0007669"/>
    <property type="project" value="InterPro"/>
</dbReference>
<dbReference type="InterPro" id="IPR003439">
    <property type="entry name" value="ABC_transporter-like_ATP-bd"/>
</dbReference>
<organism evidence="13">
    <name type="scientific">Rodentolepis nana</name>
    <name type="common">Dwarf tapeworm</name>
    <name type="synonym">Hymenolepis nana</name>
    <dbReference type="NCBI Taxonomy" id="102285"/>
    <lineage>
        <taxon>Eukaryota</taxon>
        <taxon>Metazoa</taxon>
        <taxon>Spiralia</taxon>
        <taxon>Lophotrochozoa</taxon>
        <taxon>Platyhelminthes</taxon>
        <taxon>Cestoda</taxon>
        <taxon>Eucestoda</taxon>
        <taxon>Cyclophyllidea</taxon>
        <taxon>Hymenolepididae</taxon>
        <taxon>Rodentolepis</taxon>
    </lineage>
</organism>
<comment type="similarity">
    <text evidence="2">Belongs to the ABC transporter superfamily. ABCG family. Eye pigment precursor importer (TC 3.A.1.204) subfamily.</text>
</comment>
<keyword evidence="4 9" id="KW-0812">Transmembrane</keyword>
<evidence type="ECO:0000313" key="11">
    <source>
        <dbReference type="EMBL" id="VDO03344.1"/>
    </source>
</evidence>
<evidence type="ECO:0000256" key="1">
    <source>
        <dbReference type="ARBA" id="ARBA00004141"/>
    </source>
</evidence>
<dbReference type="InterPro" id="IPR043926">
    <property type="entry name" value="ABCG_dom"/>
</dbReference>
<dbReference type="Pfam" id="PF19055">
    <property type="entry name" value="ABC2_membrane_7"/>
    <property type="match status" value="1"/>
</dbReference>
<evidence type="ECO:0000256" key="4">
    <source>
        <dbReference type="ARBA" id="ARBA00022692"/>
    </source>
</evidence>
<dbReference type="InterPro" id="IPR003593">
    <property type="entry name" value="AAA+_ATPase"/>
</dbReference>
<feature type="domain" description="ABC transporter" evidence="10">
    <location>
        <begin position="12"/>
        <end position="267"/>
    </location>
</feature>
<evidence type="ECO:0000256" key="9">
    <source>
        <dbReference type="SAM" id="Phobius"/>
    </source>
</evidence>
<dbReference type="STRING" id="102285.A0A158QHI2"/>
<keyword evidence="3" id="KW-0813">Transport</keyword>
<evidence type="ECO:0000256" key="7">
    <source>
        <dbReference type="ARBA" id="ARBA00022989"/>
    </source>
</evidence>
<dbReference type="OrthoDB" id="66620at2759"/>
<accession>A0A158QHI2</accession>
<dbReference type="GO" id="GO:0005524">
    <property type="term" value="F:ATP binding"/>
    <property type="evidence" value="ECO:0007669"/>
    <property type="project" value="UniProtKB-KW"/>
</dbReference>
<name>A0A158QHI2_RODNA</name>
<dbReference type="PROSITE" id="PS50893">
    <property type="entry name" value="ABC_TRANSPORTER_2"/>
    <property type="match status" value="1"/>
</dbReference>
<evidence type="ECO:0000313" key="13">
    <source>
        <dbReference type="WBParaSite" id="HNAJ_0000748801-mRNA-1"/>
    </source>
</evidence>
<evidence type="ECO:0000259" key="10">
    <source>
        <dbReference type="PROSITE" id="PS50893"/>
    </source>
</evidence>
<reference evidence="11 12" key="2">
    <citation type="submission" date="2018-11" db="EMBL/GenBank/DDBJ databases">
        <authorList>
            <consortium name="Pathogen Informatics"/>
        </authorList>
    </citation>
    <scope>NUCLEOTIDE SEQUENCE [LARGE SCALE GENOMIC DNA]</scope>
</reference>
<dbReference type="WBParaSite" id="HNAJ_0000748801-mRNA-1">
    <property type="protein sequence ID" value="HNAJ_0000748801-mRNA-1"/>
    <property type="gene ID" value="HNAJ_0000748801"/>
</dbReference>
<keyword evidence="5" id="KW-0547">Nucleotide-binding</keyword>
<dbReference type="AlphaFoldDB" id="A0A158QHI2"/>
<evidence type="ECO:0000313" key="12">
    <source>
        <dbReference type="Proteomes" id="UP000278807"/>
    </source>
</evidence>
<dbReference type="GO" id="GO:0008514">
    <property type="term" value="F:organic anion transmembrane transporter activity"/>
    <property type="evidence" value="ECO:0007669"/>
    <property type="project" value="UniProtKB-ARBA"/>
</dbReference>
<feature type="transmembrane region" description="Helical" evidence="9">
    <location>
        <begin position="572"/>
        <end position="598"/>
    </location>
</feature>
<dbReference type="GO" id="GO:0015562">
    <property type="term" value="F:efflux transmembrane transporter activity"/>
    <property type="evidence" value="ECO:0007669"/>
    <property type="project" value="UniProtKB-ARBA"/>
</dbReference>
<dbReference type="SMART" id="SM00382">
    <property type="entry name" value="AAA"/>
    <property type="match status" value="1"/>
</dbReference>
<feature type="transmembrane region" description="Helical" evidence="9">
    <location>
        <begin position="461"/>
        <end position="483"/>
    </location>
</feature>
<reference evidence="13" key="1">
    <citation type="submission" date="2016-04" db="UniProtKB">
        <authorList>
            <consortium name="WormBaseParasite"/>
        </authorList>
    </citation>
    <scope>IDENTIFICATION</scope>
</reference>
<comment type="subcellular location">
    <subcellularLocation>
        <location evidence="1">Membrane</location>
        <topology evidence="1">Multi-pass membrane protein</topology>
    </subcellularLocation>
</comment>
<dbReference type="InterPro" id="IPR027417">
    <property type="entry name" value="P-loop_NTPase"/>
</dbReference>
<dbReference type="GO" id="GO:0016324">
    <property type="term" value="C:apical plasma membrane"/>
    <property type="evidence" value="ECO:0007669"/>
    <property type="project" value="UniProtKB-ARBA"/>
</dbReference>
<protein>
    <submittedName>
        <fullName evidence="13">Broad substrate specificity ATP-binding cassette transporter ABCG2</fullName>
    </submittedName>
</protein>
<dbReference type="InterPro" id="IPR050352">
    <property type="entry name" value="ABCG_transporters"/>
</dbReference>
<keyword evidence="8 9" id="KW-0472">Membrane</keyword>
<feature type="transmembrane region" description="Helical" evidence="9">
    <location>
        <begin position="670"/>
        <end position="692"/>
    </location>
</feature>
<evidence type="ECO:0000256" key="2">
    <source>
        <dbReference type="ARBA" id="ARBA00005814"/>
    </source>
</evidence>
<dbReference type="GO" id="GO:0140359">
    <property type="term" value="F:ABC-type transporter activity"/>
    <property type="evidence" value="ECO:0007669"/>
    <property type="project" value="InterPro"/>
</dbReference>
<dbReference type="Gene3D" id="3.40.50.300">
    <property type="entry name" value="P-loop containing nucleotide triphosphate hydrolases"/>
    <property type="match status" value="1"/>
</dbReference>
<feature type="transmembrane region" description="Helical" evidence="9">
    <location>
        <begin position="504"/>
        <end position="528"/>
    </location>
</feature>
<dbReference type="Pfam" id="PF01061">
    <property type="entry name" value="ABC2_membrane"/>
    <property type="match status" value="1"/>
</dbReference>
<dbReference type="PANTHER" id="PTHR48041">
    <property type="entry name" value="ABC TRANSPORTER G FAMILY MEMBER 28"/>
    <property type="match status" value="1"/>
</dbReference>
<dbReference type="Pfam" id="PF00005">
    <property type="entry name" value="ABC_tran"/>
    <property type="match status" value="1"/>
</dbReference>
<dbReference type="EMBL" id="UZAE01012062">
    <property type="protein sequence ID" value="VDO03344.1"/>
    <property type="molecule type" value="Genomic_DNA"/>
</dbReference>
<evidence type="ECO:0000256" key="8">
    <source>
        <dbReference type="ARBA" id="ARBA00023136"/>
    </source>
</evidence>
<dbReference type="Proteomes" id="UP000278807">
    <property type="component" value="Unassembled WGS sequence"/>
</dbReference>
<proteinExistence type="inferred from homology"/>
<dbReference type="PANTHER" id="PTHR48041:SF116">
    <property type="entry name" value="PROTEIN BROWN"/>
    <property type="match status" value="1"/>
</dbReference>